<accession>A0ABV0RIJ7</accession>
<dbReference type="EMBL" id="JAHRIN010046930">
    <property type="protein sequence ID" value="MEQ2207975.1"/>
    <property type="molecule type" value="Genomic_DNA"/>
</dbReference>
<gene>
    <name evidence="1" type="ORF">XENOCAPTIV_022178</name>
</gene>
<evidence type="ECO:0000313" key="1">
    <source>
        <dbReference type="EMBL" id="MEQ2207975.1"/>
    </source>
</evidence>
<proteinExistence type="predicted"/>
<evidence type="ECO:0000313" key="2">
    <source>
        <dbReference type="Proteomes" id="UP001434883"/>
    </source>
</evidence>
<protein>
    <submittedName>
        <fullName evidence="1">Uncharacterized protein</fullName>
    </submittedName>
</protein>
<name>A0ABV0RIJ7_9TELE</name>
<dbReference type="Proteomes" id="UP001434883">
    <property type="component" value="Unassembled WGS sequence"/>
</dbReference>
<comment type="caution">
    <text evidence="1">The sequence shown here is derived from an EMBL/GenBank/DDBJ whole genome shotgun (WGS) entry which is preliminary data.</text>
</comment>
<keyword evidence="2" id="KW-1185">Reference proteome</keyword>
<organism evidence="1 2">
    <name type="scientific">Xenoophorus captivus</name>
    <dbReference type="NCBI Taxonomy" id="1517983"/>
    <lineage>
        <taxon>Eukaryota</taxon>
        <taxon>Metazoa</taxon>
        <taxon>Chordata</taxon>
        <taxon>Craniata</taxon>
        <taxon>Vertebrata</taxon>
        <taxon>Euteleostomi</taxon>
        <taxon>Actinopterygii</taxon>
        <taxon>Neopterygii</taxon>
        <taxon>Teleostei</taxon>
        <taxon>Neoteleostei</taxon>
        <taxon>Acanthomorphata</taxon>
        <taxon>Ovalentaria</taxon>
        <taxon>Atherinomorphae</taxon>
        <taxon>Cyprinodontiformes</taxon>
        <taxon>Goodeidae</taxon>
        <taxon>Xenoophorus</taxon>
    </lineage>
</organism>
<sequence>MTAVSMTHTNGGHLKGGDSAKLRRFHLLTQPLKLCTSIPHTHTQRCPLLFIHLPLSSPFTPSSSKAPLSPLFCLRASLSSDEDTLQSGGAEMRTIYFSRSPPLLLRSPSFPSCAE</sequence>
<reference evidence="1 2" key="1">
    <citation type="submission" date="2021-06" db="EMBL/GenBank/DDBJ databases">
        <authorList>
            <person name="Palmer J.M."/>
        </authorList>
    </citation>
    <scope>NUCLEOTIDE SEQUENCE [LARGE SCALE GENOMIC DNA]</scope>
    <source>
        <strain evidence="1 2">XC_2019</strain>
        <tissue evidence="1">Muscle</tissue>
    </source>
</reference>